<reference evidence="1" key="1">
    <citation type="submission" date="2020-05" db="EMBL/GenBank/DDBJ databases">
        <title>Phylogenomic resolution of chytrid fungi.</title>
        <authorList>
            <person name="Stajich J.E."/>
            <person name="Amses K."/>
            <person name="Simmons R."/>
            <person name="Seto K."/>
            <person name="Myers J."/>
            <person name="Bonds A."/>
            <person name="Quandt C.A."/>
            <person name="Barry K."/>
            <person name="Liu P."/>
            <person name="Grigoriev I."/>
            <person name="Longcore J.E."/>
            <person name="James T.Y."/>
        </authorList>
    </citation>
    <scope>NUCLEOTIDE SEQUENCE</scope>
    <source>
        <strain evidence="1">JEL0379</strain>
    </source>
</reference>
<organism evidence="1 2">
    <name type="scientific">Geranomyces variabilis</name>
    <dbReference type="NCBI Taxonomy" id="109894"/>
    <lineage>
        <taxon>Eukaryota</taxon>
        <taxon>Fungi</taxon>
        <taxon>Fungi incertae sedis</taxon>
        <taxon>Chytridiomycota</taxon>
        <taxon>Chytridiomycota incertae sedis</taxon>
        <taxon>Chytridiomycetes</taxon>
        <taxon>Spizellomycetales</taxon>
        <taxon>Powellomycetaceae</taxon>
        <taxon>Geranomyces</taxon>
    </lineage>
</organism>
<name>A0AAD5TBK0_9FUNG</name>
<accession>A0AAD5TBK0</accession>
<dbReference type="AlphaFoldDB" id="A0AAD5TBK0"/>
<protein>
    <submittedName>
        <fullName evidence="1">Uncharacterized protein</fullName>
    </submittedName>
</protein>
<proteinExistence type="predicted"/>
<dbReference type="Proteomes" id="UP001212152">
    <property type="component" value="Unassembled WGS sequence"/>
</dbReference>
<comment type="caution">
    <text evidence="1">The sequence shown here is derived from an EMBL/GenBank/DDBJ whole genome shotgun (WGS) entry which is preliminary data.</text>
</comment>
<sequence length="227" mass="25373">MGLNRQDYLNTHLARGTLDPVCFARHTKIGDAEGAERAWNAALLRLKEAGLNGFSASRRAELLALSDRWLYLIASIHEPAVPFRLQEPVTPDRPPTMLVFPDHEAQLAASFSFSARYTNFCINRFMESPVKRLAQIGRHALRKRRWAVFEAQFLGAIVGVAVNANAKWLAPTPQMHFGKVLSALEELPTLTKVVTVLRELQAEGKIVGLEPRPRKTTKRASSLIPSR</sequence>
<evidence type="ECO:0000313" key="2">
    <source>
        <dbReference type="Proteomes" id="UP001212152"/>
    </source>
</evidence>
<gene>
    <name evidence="1" type="ORF">HDU87_001248</name>
</gene>
<keyword evidence="2" id="KW-1185">Reference proteome</keyword>
<dbReference type="EMBL" id="JADGJQ010000127">
    <property type="protein sequence ID" value="KAJ3168077.1"/>
    <property type="molecule type" value="Genomic_DNA"/>
</dbReference>
<evidence type="ECO:0000313" key="1">
    <source>
        <dbReference type="EMBL" id="KAJ3168077.1"/>
    </source>
</evidence>